<dbReference type="RefSeq" id="WP_271336872.1">
    <property type="nucleotide sequence ID" value="NZ_JAMZNK010000027.1"/>
</dbReference>
<protein>
    <submittedName>
        <fullName evidence="5">TonB-dependent receptor</fullName>
    </submittedName>
</protein>
<name>A0ABT4WEN4_9FLAO</name>
<keyword evidence="6" id="KW-1185">Reference proteome</keyword>
<proteinExistence type="predicted"/>
<dbReference type="SUPFAM" id="SSF49464">
    <property type="entry name" value="Carboxypeptidase regulatory domain-like"/>
    <property type="match status" value="1"/>
</dbReference>
<comment type="caution">
    <text evidence="5">The sequence shown here is derived from an EMBL/GenBank/DDBJ whole genome shotgun (WGS) entry which is preliminary data.</text>
</comment>
<dbReference type="InterPro" id="IPR008969">
    <property type="entry name" value="CarboxyPept-like_regulatory"/>
</dbReference>
<evidence type="ECO:0000256" key="2">
    <source>
        <dbReference type="ARBA" id="ARBA00023136"/>
    </source>
</evidence>
<gene>
    <name evidence="5" type="ORF">NJT12_15695</name>
</gene>
<dbReference type="Pfam" id="PF14905">
    <property type="entry name" value="OMP_b-brl_3"/>
    <property type="match status" value="1"/>
</dbReference>
<reference evidence="5 6" key="1">
    <citation type="journal article" date="2023" name="Chemosphere">
        <title>Whole genome analysis of Flavobacterium aziz-sancarii sp. nov., isolated from Ardley Island (Antarctica), revealed a rich resistome and bioremediation potential.</title>
        <authorList>
            <person name="Otur C."/>
            <person name="Okay S."/>
            <person name="Kurt-Kizildogan A."/>
        </authorList>
    </citation>
    <scope>NUCLEOTIDE SEQUENCE [LARGE SCALE GENOMIC DNA]</scope>
    <source>
        <strain evidence="5 6">AC</strain>
    </source>
</reference>
<evidence type="ECO:0000313" key="6">
    <source>
        <dbReference type="Proteomes" id="UP001212170"/>
    </source>
</evidence>
<dbReference type="InterPro" id="IPR036942">
    <property type="entry name" value="Beta-barrel_TonB_sf"/>
</dbReference>
<dbReference type="SUPFAM" id="SSF56935">
    <property type="entry name" value="Porins"/>
    <property type="match status" value="1"/>
</dbReference>
<dbReference type="PANTHER" id="PTHR40980">
    <property type="entry name" value="PLUG DOMAIN-CONTAINING PROTEIN"/>
    <property type="match status" value="1"/>
</dbReference>
<dbReference type="InterPro" id="IPR041700">
    <property type="entry name" value="OMP_b-brl_3"/>
</dbReference>
<dbReference type="PANTHER" id="PTHR40980:SF4">
    <property type="entry name" value="TONB-DEPENDENT RECEPTOR-LIKE BETA-BARREL DOMAIN-CONTAINING PROTEIN"/>
    <property type="match status" value="1"/>
</dbReference>
<organism evidence="5 6">
    <name type="scientific">Flavobacterium azizsancarii</name>
    <dbReference type="NCBI Taxonomy" id="2961580"/>
    <lineage>
        <taxon>Bacteria</taxon>
        <taxon>Pseudomonadati</taxon>
        <taxon>Bacteroidota</taxon>
        <taxon>Flavobacteriia</taxon>
        <taxon>Flavobacteriales</taxon>
        <taxon>Flavobacteriaceae</taxon>
        <taxon>Flavobacterium</taxon>
    </lineage>
</organism>
<comment type="subcellular location">
    <subcellularLocation>
        <location evidence="1">Cell outer membrane</location>
    </subcellularLocation>
</comment>
<feature type="domain" description="Outer membrane protein beta-barrel" evidence="4">
    <location>
        <begin position="371"/>
        <end position="774"/>
    </location>
</feature>
<dbReference type="InterPro" id="IPR037066">
    <property type="entry name" value="Plug_dom_sf"/>
</dbReference>
<dbReference type="EMBL" id="JAMZNK010000027">
    <property type="protein sequence ID" value="MDA6071058.1"/>
    <property type="molecule type" value="Genomic_DNA"/>
</dbReference>
<keyword evidence="5" id="KW-0675">Receptor</keyword>
<sequence length="799" mass="91439">MHKSKINRLLFIVFILSNTVAAQIKFSGKVTTSEKSPLEYAEVILFSENSIALINRLTNEKGEFVIEYQKGKYKLEIRQFKEIFYTKEIELTSDFDVGAIIVNVANVLETVVISKKKEVVERKVDRLVFNLENTISAAGGDALDALKVTPGLQVRNESITMIGKSSIRVLIDGKMLEVGEEELANLLRSISADNIKSIEVITTPPAKYEASGSSGLININLKKAKKDSWSLSLGSGYLHRSEDGEGAMTSNFVYNKNKLALSSSLNYREGGESFDYQDDIYFPDQLWRTGQEFKRNYKRINTILGLQYLATSKWAFGFQYMGNFNKTSGDRETKSTVYENNASTSFNDIIAFTNSSQKPEFNSMNFFNEIKLDSVGKKIVLNLDYFKYSNTDTRPYEGTSEIIRPYDFKYFKGINNNNQKTNNFSGKIDVDLPAKFINWSVGGKISVSKTNNDISSFNSGLVYNPVTDLLLTTNKFDYNEYIQAFYFSGNKKFENNIEVQFGTRLEATQTKSYDGSLKQTVSNNYTKFFPSINISYSPQENSTFRFGYSKRIGRPNFMELNPNVTYVNPFLTVEGNPFLRPYFIDNFELIYSYKKLESKLYYSIENNMYNQIGLPDSTTYLVRLTNRNMFNVKRYGISELYIFDKFDWWTSNNVFVLNYLTSETIDIPAKGVDGFYSTFSTNNDFVLNKTKTLLFNFNFVVMPVGTYGVNRLESSSSTALSVQYLVLNKDLRITLKANDIFKTDKMRFNSTVNGVYRDSNYYFDSRYIQLSLNYRFGNKNVNVGKREAGNVDERTRTGN</sequence>
<dbReference type="Gene3D" id="2.40.170.20">
    <property type="entry name" value="TonB-dependent receptor, beta-barrel domain"/>
    <property type="match status" value="1"/>
</dbReference>
<accession>A0ABT4WEN4</accession>
<keyword evidence="2" id="KW-0472">Membrane</keyword>
<evidence type="ECO:0000313" key="5">
    <source>
        <dbReference type="EMBL" id="MDA6071058.1"/>
    </source>
</evidence>
<keyword evidence="3" id="KW-0998">Cell outer membrane</keyword>
<evidence type="ECO:0000256" key="1">
    <source>
        <dbReference type="ARBA" id="ARBA00004442"/>
    </source>
</evidence>
<evidence type="ECO:0000256" key="3">
    <source>
        <dbReference type="ARBA" id="ARBA00023237"/>
    </source>
</evidence>
<evidence type="ECO:0000259" key="4">
    <source>
        <dbReference type="Pfam" id="PF14905"/>
    </source>
</evidence>
<dbReference type="Gene3D" id="2.170.130.10">
    <property type="entry name" value="TonB-dependent receptor, plug domain"/>
    <property type="match status" value="1"/>
</dbReference>
<dbReference type="Proteomes" id="UP001212170">
    <property type="component" value="Unassembled WGS sequence"/>
</dbReference>